<gene>
    <name evidence="8" type="ORF">TrLO_g2512</name>
</gene>
<dbReference type="GO" id="GO:0003676">
    <property type="term" value="F:nucleic acid binding"/>
    <property type="evidence" value="ECO:0007669"/>
    <property type="project" value="InterPro"/>
</dbReference>
<dbReference type="PANTHER" id="PTHR47959">
    <property type="entry name" value="ATP-DEPENDENT RNA HELICASE RHLE-RELATED"/>
    <property type="match status" value="1"/>
</dbReference>
<feature type="domain" description="Helicase ATP-binding" evidence="6">
    <location>
        <begin position="27"/>
        <end position="198"/>
    </location>
</feature>
<dbReference type="OrthoDB" id="10265785at2759"/>
<dbReference type="AlphaFoldDB" id="A0A9W7C4L1"/>
<evidence type="ECO:0000259" key="6">
    <source>
        <dbReference type="PROSITE" id="PS51192"/>
    </source>
</evidence>
<evidence type="ECO:0000259" key="7">
    <source>
        <dbReference type="PROSITE" id="PS51195"/>
    </source>
</evidence>
<dbReference type="Gene3D" id="3.40.50.300">
    <property type="entry name" value="P-loop containing nucleotide triphosphate hydrolases"/>
    <property type="match status" value="2"/>
</dbReference>
<dbReference type="PROSITE" id="PS00039">
    <property type="entry name" value="DEAD_ATP_HELICASE"/>
    <property type="match status" value="1"/>
</dbReference>
<dbReference type="InterPro" id="IPR014014">
    <property type="entry name" value="RNA_helicase_DEAD_Q_motif"/>
</dbReference>
<organism evidence="8 9">
    <name type="scientific">Triparma laevis f. longispina</name>
    <dbReference type="NCBI Taxonomy" id="1714387"/>
    <lineage>
        <taxon>Eukaryota</taxon>
        <taxon>Sar</taxon>
        <taxon>Stramenopiles</taxon>
        <taxon>Ochrophyta</taxon>
        <taxon>Bolidophyceae</taxon>
        <taxon>Parmales</taxon>
        <taxon>Triparmaceae</taxon>
        <taxon>Triparma</taxon>
    </lineage>
</organism>
<dbReference type="InterPro" id="IPR050079">
    <property type="entry name" value="DEAD_box_RNA_helicase"/>
</dbReference>
<evidence type="ECO:0000256" key="4">
    <source>
        <dbReference type="ARBA" id="ARBA00022840"/>
    </source>
</evidence>
<dbReference type="GO" id="GO:0003724">
    <property type="term" value="F:RNA helicase activity"/>
    <property type="evidence" value="ECO:0007669"/>
    <property type="project" value="InterPro"/>
</dbReference>
<keyword evidence="2" id="KW-0378">Hydrolase</keyword>
<dbReference type="Proteomes" id="UP001165122">
    <property type="component" value="Unassembled WGS sequence"/>
</dbReference>
<dbReference type="InterPro" id="IPR027417">
    <property type="entry name" value="P-loop_NTPase"/>
</dbReference>
<reference evidence="9" key="1">
    <citation type="journal article" date="2023" name="Commun. Biol.">
        <title>Genome analysis of Parmales, the sister group of diatoms, reveals the evolutionary specialization of diatoms from phago-mixotrophs to photoautotrophs.</title>
        <authorList>
            <person name="Ban H."/>
            <person name="Sato S."/>
            <person name="Yoshikawa S."/>
            <person name="Yamada K."/>
            <person name="Nakamura Y."/>
            <person name="Ichinomiya M."/>
            <person name="Sato N."/>
            <person name="Blanc-Mathieu R."/>
            <person name="Endo H."/>
            <person name="Kuwata A."/>
            <person name="Ogata H."/>
        </authorList>
    </citation>
    <scope>NUCLEOTIDE SEQUENCE [LARGE SCALE GENOMIC DNA]</scope>
    <source>
        <strain evidence="9">NIES 3700</strain>
    </source>
</reference>
<dbReference type="GO" id="GO:0016787">
    <property type="term" value="F:hydrolase activity"/>
    <property type="evidence" value="ECO:0007669"/>
    <property type="project" value="UniProtKB-KW"/>
</dbReference>
<dbReference type="PROSITE" id="PS51192">
    <property type="entry name" value="HELICASE_ATP_BIND_1"/>
    <property type="match status" value="1"/>
</dbReference>
<evidence type="ECO:0000313" key="8">
    <source>
        <dbReference type="EMBL" id="GMI03167.1"/>
    </source>
</evidence>
<dbReference type="PANTHER" id="PTHR47959:SF1">
    <property type="entry name" value="ATP-DEPENDENT RNA HELICASE DBPA"/>
    <property type="match status" value="1"/>
</dbReference>
<keyword evidence="9" id="KW-1185">Reference proteome</keyword>
<sequence>MDLPSTVLRGIFSNGFERPSPIQQKAIRPLMEGNDLIAQAQSGTGKTGTFAIGTLAKVDITNKTNQVLVLSPTHELANQTANVYTSIATYMKGIDIQTHIGGSSTREAMDKLRSKPQVVIGTPGKIHDMFRRGGIDGQEIKCVVVDEADEMFNRGFSEQVYGILQYLNKDVQVCLFSATLPPELNHITNKFMRNPVEILVKAEQLTLEGIKQYYVACDSESVKFDILIDLFELFTLSQTIIYCNKLETVEELYFALLKKEFPVTYGLDN</sequence>
<keyword evidence="3" id="KW-0347">Helicase</keyword>
<dbReference type="GO" id="GO:0005524">
    <property type="term" value="F:ATP binding"/>
    <property type="evidence" value="ECO:0007669"/>
    <property type="project" value="UniProtKB-KW"/>
</dbReference>
<accession>A0A9W7C4L1</accession>
<comment type="caution">
    <text evidence="8">The sequence shown here is derived from an EMBL/GenBank/DDBJ whole genome shotgun (WGS) entry which is preliminary data.</text>
</comment>
<evidence type="ECO:0000256" key="3">
    <source>
        <dbReference type="ARBA" id="ARBA00022806"/>
    </source>
</evidence>
<dbReference type="InterPro" id="IPR011545">
    <property type="entry name" value="DEAD/DEAH_box_helicase_dom"/>
</dbReference>
<proteinExistence type="predicted"/>
<evidence type="ECO:0000256" key="2">
    <source>
        <dbReference type="ARBA" id="ARBA00022801"/>
    </source>
</evidence>
<feature type="short sequence motif" description="Q motif" evidence="5">
    <location>
        <begin position="1"/>
        <end position="24"/>
    </location>
</feature>
<evidence type="ECO:0000256" key="1">
    <source>
        <dbReference type="ARBA" id="ARBA00022741"/>
    </source>
</evidence>
<dbReference type="PROSITE" id="PS51195">
    <property type="entry name" value="Q_MOTIF"/>
    <property type="match status" value="1"/>
</dbReference>
<evidence type="ECO:0008006" key="10">
    <source>
        <dbReference type="Google" id="ProtNLM"/>
    </source>
</evidence>
<dbReference type="GO" id="GO:0005829">
    <property type="term" value="C:cytosol"/>
    <property type="evidence" value="ECO:0007669"/>
    <property type="project" value="TreeGrafter"/>
</dbReference>
<name>A0A9W7C4L1_9STRA</name>
<dbReference type="InterPro" id="IPR000629">
    <property type="entry name" value="RNA-helicase_DEAD-box_CS"/>
</dbReference>
<evidence type="ECO:0000313" key="9">
    <source>
        <dbReference type="Proteomes" id="UP001165122"/>
    </source>
</evidence>
<evidence type="ECO:0000256" key="5">
    <source>
        <dbReference type="PROSITE-ProRule" id="PRU00552"/>
    </source>
</evidence>
<dbReference type="Pfam" id="PF00270">
    <property type="entry name" value="DEAD"/>
    <property type="match status" value="1"/>
</dbReference>
<dbReference type="EMBL" id="BRXW01000053">
    <property type="protein sequence ID" value="GMI03167.1"/>
    <property type="molecule type" value="Genomic_DNA"/>
</dbReference>
<keyword evidence="1" id="KW-0547">Nucleotide-binding</keyword>
<dbReference type="InterPro" id="IPR014001">
    <property type="entry name" value="Helicase_ATP-bd"/>
</dbReference>
<dbReference type="SMART" id="SM00487">
    <property type="entry name" value="DEXDc"/>
    <property type="match status" value="1"/>
</dbReference>
<keyword evidence="4" id="KW-0067">ATP-binding</keyword>
<feature type="domain" description="DEAD-box RNA helicase Q" evidence="7">
    <location>
        <begin position="1"/>
        <end position="24"/>
    </location>
</feature>
<dbReference type="SUPFAM" id="SSF52540">
    <property type="entry name" value="P-loop containing nucleoside triphosphate hydrolases"/>
    <property type="match status" value="2"/>
</dbReference>
<protein>
    <recommendedName>
        <fullName evidence="10">RNA helicase</fullName>
    </recommendedName>
</protein>